<dbReference type="AlphaFoldDB" id="A0A0C4DRJ8"/>
<evidence type="ECO:0000256" key="1">
    <source>
        <dbReference type="SAM" id="MobiDB-lite"/>
    </source>
</evidence>
<name>A0A0C4DRJ8_MAGP6</name>
<dbReference type="Gene3D" id="3.40.50.1000">
    <property type="entry name" value="HAD superfamily/HAD-like"/>
    <property type="match status" value="2"/>
</dbReference>
<gene>
    <name evidence="2" type="ORF">MAPG_02508</name>
</gene>
<dbReference type="Pfam" id="PF13344">
    <property type="entry name" value="Hydrolase_6"/>
    <property type="match status" value="1"/>
</dbReference>
<organism evidence="3 4">
    <name type="scientific">Magnaporthiopsis poae (strain ATCC 64411 / 73-15)</name>
    <name type="common">Kentucky bluegrass fungus</name>
    <name type="synonym">Magnaporthe poae</name>
    <dbReference type="NCBI Taxonomy" id="644358"/>
    <lineage>
        <taxon>Eukaryota</taxon>
        <taxon>Fungi</taxon>
        <taxon>Dikarya</taxon>
        <taxon>Ascomycota</taxon>
        <taxon>Pezizomycotina</taxon>
        <taxon>Sordariomycetes</taxon>
        <taxon>Sordariomycetidae</taxon>
        <taxon>Magnaporthales</taxon>
        <taxon>Magnaporthaceae</taxon>
        <taxon>Magnaporthiopsis</taxon>
    </lineage>
</organism>
<keyword evidence="4" id="KW-1185">Reference proteome</keyword>
<reference evidence="4" key="1">
    <citation type="submission" date="2010-05" db="EMBL/GenBank/DDBJ databases">
        <title>The genome sequence of Magnaporthe poae strain ATCC 64411.</title>
        <authorList>
            <person name="Ma L.-J."/>
            <person name="Dead R."/>
            <person name="Young S."/>
            <person name="Zeng Q."/>
            <person name="Koehrsen M."/>
            <person name="Alvarado L."/>
            <person name="Berlin A."/>
            <person name="Chapman S.B."/>
            <person name="Chen Z."/>
            <person name="Freedman E."/>
            <person name="Gellesch M."/>
            <person name="Goldberg J."/>
            <person name="Griggs A."/>
            <person name="Gujja S."/>
            <person name="Heilman E.R."/>
            <person name="Heiman D."/>
            <person name="Hepburn T."/>
            <person name="Howarth C."/>
            <person name="Jen D."/>
            <person name="Larson L."/>
            <person name="Mehta T."/>
            <person name="Neiman D."/>
            <person name="Pearson M."/>
            <person name="Roberts A."/>
            <person name="Saif S."/>
            <person name="Shea T."/>
            <person name="Shenoy N."/>
            <person name="Sisk P."/>
            <person name="Stolte C."/>
            <person name="Sykes S."/>
            <person name="Walk T."/>
            <person name="White J."/>
            <person name="Yandava C."/>
            <person name="Haas B."/>
            <person name="Nusbaum C."/>
            <person name="Birren B."/>
        </authorList>
    </citation>
    <scope>NUCLEOTIDE SEQUENCE [LARGE SCALE GENOMIC DNA]</scope>
    <source>
        <strain evidence="4">ATCC 64411 / 73-15</strain>
    </source>
</reference>
<dbReference type="STRING" id="644358.A0A0C4DRJ8"/>
<dbReference type="InterPro" id="IPR050324">
    <property type="entry name" value="CDP-alcohol_PTase-I"/>
</dbReference>
<evidence type="ECO:0000313" key="4">
    <source>
        <dbReference type="Proteomes" id="UP000011715"/>
    </source>
</evidence>
<sequence>MEALGFAARRPLHRAGLWQGVRHVPISRRALQTRTRALLQSPKPATTSHVVPIERRLVPSRSRSFATARHGGPTPQPVGEREAPRFAFAFDIDGVLLHESRPIPGASEALSYLLENHIPYILLTNGGGEHEKDRVAGLSEKLRVPLTTDNFVQSHTPFQELAQGPGSLREKTIFVTGSDATKSREIAERYGFKNVVVPADILMAQPTIWPFDPLMESVYASTARPLPKPIYGSPGATTDAEALKIDAMFVFNDPRDWALDVQLITDLLLSRQGYLGTYSALNGSKWQGDGQPDLYFSNKDLFWSSTYHLPRFGQGAFQAAVAGVWDQVTGGGEAGRLRRTVIGKPFAETYRYAERVLSRHREEVRRRAGHGGGGDGRAGLSSVYMVGDNPESDIAGANEFKSEEGADWCSVLVRTGVWHPDRGEMKHQPRVIVDDVAAAVRWALRREGWKADF</sequence>
<evidence type="ECO:0000313" key="3">
    <source>
        <dbReference type="EnsemblFungi" id="MAPG_02508T0"/>
    </source>
</evidence>
<dbReference type="EMBL" id="ADBL01000625">
    <property type="status" value="NOT_ANNOTATED_CDS"/>
    <property type="molecule type" value="Genomic_DNA"/>
</dbReference>
<dbReference type="InterPro" id="IPR023214">
    <property type="entry name" value="HAD_sf"/>
</dbReference>
<dbReference type="PANTHER" id="PTHR14269:SF57">
    <property type="entry name" value="SUPERFAMILY HYDROLASE, PUTATIVE (AFU_ORTHOLOGUE AFUA_2G02580)-RELATED"/>
    <property type="match status" value="1"/>
</dbReference>
<reference evidence="2" key="2">
    <citation type="submission" date="2010-05" db="EMBL/GenBank/DDBJ databases">
        <title>The Genome Sequence of Magnaporthe poae strain ATCC 64411.</title>
        <authorList>
            <consortium name="The Broad Institute Genome Sequencing Platform"/>
            <consortium name="Broad Institute Genome Sequencing Center for Infectious Disease"/>
            <person name="Ma L.-J."/>
            <person name="Dead R."/>
            <person name="Young S."/>
            <person name="Zeng Q."/>
            <person name="Koehrsen M."/>
            <person name="Alvarado L."/>
            <person name="Berlin A."/>
            <person name="Chapman S.B."/>
            <person name="Chen Z."/>
            <person name="Freedman E."/>
            <person name="Gellesch M."/>
            <person name="Goldberg J."/>
            <person name="Griggs A."/>
            <person name="Gujja S."/>
            <person name="Heilman E.R."/>
            <person name="Heiman D."/>
            <person name="Hepburn T."/>
            <person name="Howarth C."/>
            <person name="Jen D."/>
            <person name="Larson L."/>
            <person name="Mehta T."/>
            <person name="Neiman D."/>
            <person name="Pearson M."/>
            <person name="Roberts A."/>
            <person name="Saif S."/>
            <person name="Shea T."/>
            <person name="Shenoy N."/>
            <person name="Sisk P."/>
            <person name="Stolte C."/>
            <person name="Sykes S."/>
            <person name="Walk T."/>
            <person name="White J."/>
            <person name="Yandava C."/>
            <person name="Haas B."/>
            <person name="Nusbaum C."/>
            <person name="Birren B."/>
        </authorList>
    </citation>
    <scope>NUCLEOTIDE SEQUENCE</scope>
    <source>
        <strain evidence="2">ATCC 64411</strain>
    </source>
</reference>
<dbReference type="EnsemblFungi" id="MAPG_02508T0">
    <property type="protein sequence ID" value="MAPG_02508T0"/>
    <property type="gene ID" value="MAPG_02508"/>
</dbReference>
<dbReference type="NCBIfam" id="TIGR01456">
    <property type="entry name" value="CECR5"/>
    <property type="match status" value="1"/>
</dbReference>
<proteinExistence type="predicted"/>
<evidence type="ECO:0000313" key="2">
    <source>
        <dbReference type="EMBL" id="KLU83448.1"/>
    </source>
</evidence>
<dbReference type="GO" id="GO:0005739">
    <property type="term" value="C:mitochondrion"/>
    <property type="evidence" value="ECO:0007669"/>
    <property type="project" value="TreeGrafter"/>
</dbReference>
<dbReference type="EMBL" id="GL876967">
    <property type="protein sequence ID" value="KLU83448.1"/>
    <property type="molecule type" value="Genomic_DNA"/>
</dbReference>
<dbReference type="GO" id="GO:0046474">
    <property type="term" value="P:glycerophospholipid biosynthetic process"/>
    <property type="evidence" value="ECO:0007669"/>
    <property type="project" value="TreeGrafter"/>
</dbReference>
<dbReference type="PANTHER" id="PTHR14269">
    <property type="entry name" value="CDP-DIACYLGLYCEROL--GLYCEROL-3-PHOSPHATE 3-PHOSPHATIDYLTRANSFERASE-RELATED"/>
    <property type="match status" value="1"/>
</dbReference>
<accession>A0A0C4DRJ8</accession>
<dbReference type="Pfam" id="PF13242">
    <property type="entry name" value="Hydrolase_like"/>
    <property type="match status" value="1"/>
</dbReference>
<dbReference type="SUPFAM" id="SSF56784">
    <property type="entry name" value="HAD-like"/>
    <property type="match status" value="1"/>
</dbReference>
<protein>
    <submittedName>
        <fullName evidence="2">Cat eye syndrome critical region protein 5</fullName>
    </submittedName>
</protein>
<dbReference type="VEuPathDB" id="FungiDB:MAPG_02508"/>
<dbReference type="eggNOG" id="KOG1618">
    <property type="taxonomic scope" value="Eukaryota"/>
</dbReference>
<dbReference type="InterPro" id="IPR006357">
    <property type="entry name" value="HAD-SF_hydro_IIA"/>
</dbReference>
<dbReference type="InterPro" id="IPR006353">
    <property type="entry name" value="HAD-SF_hydro_IIA_CECR5"/>
</dbReference>
<reference evidence="2" key="3">
    <citation type="submission" date="2011-03" db="EMBL/GenBank/DDBJ databases">
        <title>Annotation of Magnaporthe poae ATCC 64411.</title>
        <authorList>
            <person name="Ma L.-J."/>
            <person name="Dead R."/>
            <person name="Young S.K."/>
            <person name="Zeng Q."/>
            <person name="Gargeya S."/>
            <person name="Fitzgerald M."/>
            <person name="Haas B."/>
            <person name="Abouelleil A."/>
            <person name="Alvarado L."/>
            <person name="Arachchi H.M."/>
            <person name="Berlin A."/>
            <person name="Brown A."/>
            <person name="Chapman S.B."/>
            <person name="Chen Z."/>
            <person name="Dunbar C."/>
            <person name="Freedman E."/>
            <person name="Gearin G."/>
            <person name="Gellesch M."/>
            <person name="Goldberg J."/>
            <person name="Griggs A."/>
            <person name="Gujja S."/>
            <person name="Heiman D."/>
            <person name="Howarth C."/>
            <person name="Larson L."/>
            <person name="Lui A."/>
            <person name="MacDonald P.J.P."/>
            <person name="Mehta T."/>
            <person name="Montmayeur A."/>
            <person name="Murphy C."/>
            <person name="Neiman D."/>
            <person name="Pearson M."/>
            <person name="Priest M."/>
            <person name="Roberts A."/>
            <person name="Saif S."/>
            <person name="Shea T."/>
            <person name="Shenoy N."/>
            <person name="Sisk P."/>
            <person name="Stolte C."/>
            <person name="Sykes S."/>
            <person name="Yandava C."/>
            <person name="Wortman J."/>
            <person name="Nusbaum C."/>
            <person name="Birren B."/>
        </authorList>
    </citation>
    <scope>NUCLEOTIDE SEQUENCE</scope>
    <source>
        <strain evidence="2">ATCC 64411</strain>
    </source>
</reference>
<dbReference type="OMA" id="HDKRMLV"/>
<reference evidence="3" key="5">
    <citation type="submission" date="2015-06" db="UniProtKB">
        <authorList>
            <consortium name="EnsemblFungi"/>
        </authorList>
    </citation>
    <scope>IDENTIFICATION</scope>
    <source>
        <strain evidence="3">ATCC 64411</strain>
    </source>
</reference>
<dbReference type="Proteomes" id="UP000011715">
    <property type="component" value="Unassembled WGS sequence"/>
</dbReference>
<dbReference type="NCBIfam" id="TIGR01460">
    <property type="entry name" value="HAD-SF-IIA"/>
    <property type="match status" value="1"/>
</dbReference>
<dbReference type="OrthoDB" id="270009at2759"/>
<reference evidence="3" key="4">
    <citation type="journal article" date="2015" name="G3 (Bethesda)">
        <title>Genome sequences of three phytopathogenic species of the Magnaporthaceae family of fungi.</title>
        <authorList>
            <person name="Okagaki L.H."/>
            <person name="Nunes C.C."/>
            <person name="Sailsbery J."/>
            <person name="Clay B."/>
            <person name="Brown D."/>
            <person name="John T."/>
            <person name="Oh Y."/>
            <person name="Young N."/>
            <person name="Fitzgerald M."/>
            <person name="Haas B.J."/>
            <person name="Zeng Q."/>
            <person name="Young S."/>
            <person name="Adiconis X."/>
            <person name="Fan L."/>
            <person name="Levin J.Z."/>
            <person name="Mitchell T.K."/>
            <person name="Okubara P.A."/>
            <person name="Farman M.L."/>
            <person name="Kohn L.M."/>
            <person name="Birren B."/>
            <person name="Ma L.-J."/>
            <person name="Dean R.A."/>
        </authorList>
    </citation>
    <scope>NUCLEOTIDE SEQUENCE</scope>
    <source>
        <strain evidence="3">ATCC 64411 / 73-15</strain>
    </source>
</reference>
<dbReference type="FunFam" id="3.40.50.1000:FF:000069">
    <property type="entry name" value="HAD-superfamily subfamily IIA hydrolase"/>
    <property type="match status" value="1"/>
</dbReference>
<dbReference type="InterPro" id="IPR036412">
    <property type="entry name" value="HAD-like_sf"/>
</dbReference>
<feature type="region of interest" description="Disordered" evidence="1">
    <location>
        <begin position="61"/>
        <end position="81"/>
    </location>
</feature>